<dbReference type="InterPro" id="IPR013783">
    <property type="entry name" value="Ig-like_fold"/>
</dbReference>
<accession>A0A1X7AGH9</accession>
<evidence type="ECO:0000313" key="2">
    <source>
        <dbReference type="Proteomes" id="UP000196573"/>
    </source>
</evidence>
<dbReference type="InterPro" id="IPR008962">
    <property type="entry name" value="PapD-like_sf"/>
</dbReference>
<evidence type="ECO:0008006" key="3">
    <source>
        <dbReference type="Google" id="ProtNLM"/>
    </source>
</evidence>
<protein>
    <recommendedName>
        <fullName evidence="3">Pili assembly chaperone N-terminal domain-containing protein</fullName>
    </recommendedName>
</protein>
<sequence>MQSLRITTSFLFLLLATPIMASMNVSPIVIYFRSDQPPRQDVTVSNPDAEVLYLETEIYRVENPGTEQEENVRITTPAEMKLLATPNKAVIPSGNLKSIRLLSLETPSVEKVYRVTFRPVIGDIKANRTAVKILIAYQALVFVQPEKPFWQVSASIQNRQLQLTNTGNINVIIRKPRYCPGTNDNDCIDLEKGRRIYSGQSWSTPLPADIPVDKGTIKYGVYEGNQETTKTLKLG</sequence>
<reference evidence="1 2" key="1">
    <citation type="submission" date="2017-03" db="EMBL/GenBank/DDBJ databases">
        <authorList>
            <person name="Afonso C.L."/>
            <person name="Miller P.J."/>
            <person name="Scott M.A."/>
            <person name="Spackman E."/>
            <person name="Goraichik I."/>
            <person name="Dimitrov K.M."/>
            <person name="Suarez D.L."/>
            <person name="Swayne D.E."/>
        </authorList>
    </citation>
    <scope>NUCLEOTIDE SEQUENCE [LARGE SCALE GENOMIC DNA]</scope>
    <source>
        <strain evidence="1">SB41UT1</strain>
    </source>
</reference>
<dbReference type="EMBL" id="FWPT01000002">
    <property type="protein sequence ID" value="SMA39252.1"/>
    <property type="molecule type" value="Genomic_DNA"/>
</dbReference>
<gene>
    <name evidence="1" type="ORF">EHSB41UT_00992</name>
</gene>
<keyword evidence="2" id="KW-1185">Reference proteome</keyword>
<dbReference type="AlphaFoldDB" id="A0A1X7AGH9"/>
<dbReference type="Proteomes" id="UP000196573">
    <property type="component" value="Unassembled WGS sequence"/>
</dbReference>
<dbReference type="Gene3D" id="2.60.40.3970">
    <property type="match status" value="1"/>
</dbReference>
<dbReference type="SUPFAM" id="SSF49354">
    <property type="entry name" value="PapD-like"/>
    <property type="match status" value="1"/>
</dbReference>
<proteinExistence type="predicted"/>
<organism evidence="1 2">
    <name type="scientific">Parendozoicomonas haliclonae</name>
    <dbReference type="NCBI Taxonomy" id="1960125"/>
    <lineage>
        <taxon>Bacteria</taxon>
        <taxon>Pseudomonadati</taxon>
        <taxon>Pseudomonadota</taxon>
        <taxon>Gammaproteobacteria</taxon>
        <taxon>Oceanospirillales</taxon>
        <taxon>Endozoicomonadaceae</taxon>
        <taxon>Parendozoicomonas</taxon>
    </lineage>
</organism>
<name>A0A1X7AGH9_9GAMM</name>
<evidence type="ECO:0000313" key="1">
    <source>
        <dbReference type="EMBL" id="SMA39252.1"/>
    </source>
</evidence>
<dbReference type="Gene3D" id="2.60.40.10">
    <property type="entry name" value="Immunoglobulins"/>
    <property type="match status" value="1"/>
</dbReference>